<dbReference type="OrthoDB" id="371140at2"/>
<dbReference type="EMBL" id="SDWV01000004">
    <property type="protein sequence ID" value="RYC13386.1"/>
    <property type="molecule type" value="Genomic_DNA"/>
</dbReference>
<dbReference type="InterPro" id="IPR036390">
    <property type="entry name" value="WH_DNA-bd_sf"/>
</dbReference>
<accession>A0A4Q2T3Q5</accession>
<dbReference type="SUPFAM" id="SSF46785">
    <property type="entry name" value="Winged helix' DNA-binding domain"/>
    <property type="match status" value="1"/>
</dbReference>
<sequence>MSTQWTFLSNHGKALLCIARDPGARLRDIAQTVAITERRAHDIVTDLASAGYVVKAKEGRRNRYTIQTHLPLPEGSGSNRTVGELLDLLAGTDDQR</sequence>
<name>A0A4Q2T3Q5_9ACTN</name>
<gene>
    <name evidence="1" type="ORF">EUA94_05855</name>
</gene>
<proteinExistence type="predicted"/>
<evidence type="ECO:0000313" key="1">
    <source>
        <dbReference type="EMBL" id="RYC13386.1"/>
    </source>
</evidence>
<dbReference type="InterPro" id="IPR036388">
    <property type="entry name" value="WH-like_DNA-bd_sf"/>
</dbReference>
<comment type="caution">
    <text evidence="1">The sequence shown here is derived from an EMBL/GenBank/DDBJ whole genome shotgun (WGS) entry which is preliminary data.</text>
</comment>
<organism evidence="1 2">
    <name type="scientific">Nocardioides zhouii</name>
    <dbReference type="NCBI Taxonomy" id="1168729"/>
    <lineage>
        <taxon>Bacteria</taxon>
        <taxon>Bacillati</taxon>
        <taxon>Actinomycetota</taxon>
        <taxon>Actinomycetes</taxon>
        <taxon>Propionibacteriales</taxon>
        <taxon>Nocardioidaceae</taxon>
        <taxon>Nocardioides</taxon>
    </lineage>
</organism>
<dbReference type="AlphaFoldDB" id="A0A4Q2T3Q5"/>
<dbReference type="Gene3D" id="1.10.10.10">
    <property type="entry name" value="Winged helix-like DNA-binding domain superfamily/Winged helix DNA-binding domain"/>
    <property type="match status" value="1"/>
</dbReference>
<dbReference type="RefSeq" id="WP_129425617.1">
    <property type="nucleotide sequence ID" value="NZ_SDWV01000004.1"/>
</dbReference>
<keyword evidence="2" id="KW-1185">Reference proteome</keyword>
<dbReference type="Proteomes" id="UP000291101">
    <property type="component" value="Unassembled WGS sequence"/>
</dbReference>
<reference evidence="1 2" key="1">
    <citation type="submission" date="2019-01" db="EMBL/GenBank/DDBJ databases">
        <title>Novel species of Nocardioides.</title>
        <authorList>
            <person name="Liu Q."/>
            <person name="X Y.-H."/>
        </authorList>
    </citation>
    <scope>NUCLEOTIDE SEQUENCE [LARGE SCALE GENOMIC DNA]</scope>
    <source>
        <strain evidence="1 2">HLT2-9</strain>
    </source>
</reference>
<protein>
    <submittedName>
        <fullName evidence="1">AsnC family transcriptional regulator</fullName>
    </submittedName>
</protein>
<evidence type="ECO:0000313" key="2">
    <source>
        <dbReference type="Proteomes" id="UP000291101"/>
    </source>
</evidence>